<dbReference type="AlphaFoldDB" id="A0A6N3GVT0"/>
<evidence type="ECO:0000256" key="8">
    <source>
        <dbReference type="HAMAP-Rule" id="MF_01161"/>
    </source>
</evidence>
<dbReference type="PANTHER" id="PTHR43033">
    <property type="entry name" value="TRNA(ILE)-LYSIDINE SYNTHASE-RELATED"/>
    <property type="match status" value="1"/>
</dbReference>
<dbReference type="InterPro" id="IPR012796">
    <property type="entry name" value="Lysidine-tRNA-synth_C"/>
</dbReference>
<dbReference type="PANTHER" id="PTHR43033:SF1">
    <property type="entry name" value="TRNA(ILE)-LYSIDINE SYNTHASE-RELATED"/>
    <property type="match status" value="1"/>
</dbReference>
<dbReference type="SUPFAM" id="SSF82829">
    <property type="entry name" value="MesJ substrate recognition domain-like"/>
    <property type="match status" value="1"/>
</dbReference>
<dbReference type="RefSeq" id="WP_009298823.1">
    <property type="nucleotide sequence ID" value="NZ_CACRUA010000038.1"/>
</dbReference>
<dbReference type="InterPro" id="IPR014729">
    <property type="entry name" value="Rossmann-like_a/b/a_fold"/>
</dbReference>
<dbReference type="InterPro" id="IPR020825">
    <property type="entry name" value="Phe-tRNA_synthase-like_B3/B4"/>
</dbReference>
<dbReference type="NCBIfam" id="TIGR02433">
    <property type="entry name" value="lysidine_TilS_C"/>
    <property type="match status" value="1"/>
</dbReference>
<dbReference type="GO" id="GO:0005524">
    <property type="term" value="F:ATP binding"/>
    <property type="evidence" value="ECO:0007669"/>
    <property type="project" value="UniProtKB-UniRule"/>
</dbReference>
<dbReference type="InterPro" id="IPR011063">
    <property type="entry name" value="TilS/TtcA_N"/>
</dbReference>
<comment type="domain">
    <text evidence="8">The N-terminal region contains the highly conserved SGGXDS motif, predicted to be a P-loop motif involved in ATP binding.</text>
</comment>
<evidence type="ECO:0000256" key="3">
    <source>
        <dbReference type="ARBA" id="ARBA00022598"/>
    </source>
</evidence>
<dbReference type="GO" id="GO:0005737">
    <property type="term" value="C:cytoplasm"/>
    <property type="evidence" value="ECO:0007669"/>
    <property type="project" value="UniProtKB-SubCell"/>
</dbReference>
<evidence type="ECO:0000313" key="10">
    <source>
        <dbReference type="EMBL" id="VYU68505.1"/>
    </source>
</evidence>
<accession>A0A6N3GVT0</accession>
<feature type="binding site" evidence="8">
    <location>
        <begin position="26"/>
        <end position="31"/>
    </location>
    <ligand>
        <name>ATP</name>
        <dbReference type="ChEBI" id="CHEBI:30616"/>
    </ligand>
</feature>
<dbReference type="NCBIfam" id="TIGR02432">
    <property type="entry name" value="lysidine_TilS_N"/>
    <property type="match status" value="1"/>
</dbReference>
<dbReference type="CDD" id="cd01992">
    <property type="entry name" value="TilS_N"/>
    <property type="match status" value="1"/>
</dbReference>
<dbReference type="Pfam" id="PF11734">
    <property type="entry name" value="TilS_C"/>
    <property type="match status" value="1"/>
</dbReference>
<keyword evidence="5 8" id="KW-0547">Nucleotide-binding</keyword>
<keyword evidence="6 8" id="KW-0067">ATP-binding</keyword>
<dbReference type="InterPro" id="IPR012795">
    <property type="entry name" value="tRNA_Ile_lys_synt_N"/>
</dbReference>
<evidence type="ECO:0000256" key="4">
    <source>
        <dbReference type="ARBA" id="ARBA00022694"/>
    </source>
</evidence>
<name>A0A6N3GVT0_CLOSY</name>
<evidence type="ECO:0000256" key="5">
    <source>
        <dbReference type="ARBA" id="ARBA00022741"/>
    </source>
</evidence>
<dbReference type="SUPFAM" id="SSF56037">
    <property type="entry name" value="PheT/TilS domain"/>
    <property type="match status" value="1"/>
</dbReference>
<dbReference type="EMBL" id="CACRUA010000038">
    <property type="protein sequence ID" value="VYU68505.1"/>
    <property type="molecule type" value="Genomic_DNA"/>
</dbReference>
<protein>
    <recommendedName>
        <fullName evidence="8">tRNA(Ile)-lysidine synthase</fullName>
        <ecNumber evidence="8">6.3.4.19</ecNumber>
    </recommendedName>
    <alternativeName>
        <fullName evidence="8">tRNA(Ile)-2-lysyl-cytidine synthase</fullName>
    </alternativeName>
    <alternativeName>
        <fullName evidence="8">tRNA(Ile)-lysidine synthetase</fullName>
    </alternativeName>
</protein>
<dbReference type="SUPFAM" id="SSF52402">
    <property type="entry name" value="Adenine nucleotide alpha hydrolases-like"/>
    <property type="match status" value="1"/>
</dbReference>
<dbReference type="Pfam" id="PF01171">
    <property type="entry name" value="ATP_bind_3"/>
    <property type="match status" value="1"/>
</dbReference>
<dbReference type="SMART" id="SM00977">
    <property type="entry name" value="TilS_C"/>
    <property type="match status" value="1"/>
</dbReference>
<comment type="function">
    <text evidence="8">Ligates lysine onto the cytidine present at position 34 of the AUA codon-specific tRNA(Ile) that contains the anticodon CAU, in an ATP-dependent manner. Cytidine is converted to lysidine, thus changing the amino acid specificity of the tRNA from methionine to isoleucine.</text>
</comment>
<dbReference type="GO" id="GO:0006400">
    <property type="term" value="P:tRNA modification"/>
    <property type="evidence" value="ECO:0007669"/>
    <property type="project" value="UniProtKB-UniRule"/>
</dbReference>
<gene>
    <name evidence="8 10" type="primary">tilS</name>
    <name evidence="10" type="ORF">CSLFYP84_03322</name>
</gene>
<dbReference type="EC" id="6.3.4.19" evidence="8"/>
<dbReference type="Gene3D" id="3.30.465.60">
    <property type="match status" value="1"/>
</dbReference>
<comment type="similarity">
    <text evidence="8">Belongs to the tRNA(Ile)-lysidine synthase family.</text>
</comment>
<dbReference type="HAMAP" id="MF_01161">
    <property type="entry name" value="tRNA_Ile_lys_synt"/>
    <property type="match status" value="1"/>
</dbReference>
<keyword evidence="4 8" id="KW-0819">tRNA processing</keyword>
<dbReference type="Gene3D" id="3.40.50.620">
    <property type="entry name" value="HUPs"/>
    <property type="match status" value="1"/>
</dbReference>
<dbReference type="InterPro" id="IPR012094">
    <property type="entry name" value="tRNA_Ile_lys_synt"/>
</dbReference>
<proteinExistence type="inferred from homology"/>
<evidence type="ECO:0000256" key="6">
    <source>
        <dbReference type="ARBA" id="ARBA00022840"/>
    </source>
</evidence>
<dbReference type="Gene3D" id="3.50.40.10">
    <property type="entry name" value="Phenylalanyl-trna Synthetase, Chain B, domain 3"/>
    <property type="match status" value="1"/>
</dbReference>
<sequence>MKKETLNFIQKYHMAEQGDGVIAGLSGGADSVCLLRILRCLRQELGIELRAVHVHHGLRGSEADRDAAFSEELCKELDIPFKTVRINAAEEAREVGISVEEAGRRARYRILEAEALLWEKDGRNHVHIATAHHGNDSAETILHNLFRGSGLKGLSGIPPVRGRIIRPILWAQRREILDWLRAHGYPYVEDSTNSGTDYTRNLIRNELLPVITSRINGQAVQNILRAGEHICEADRYLEKTAGEWVRQHAVAAAAGNAGTENGKETAVFMAAELLKEDRIIRRYAVRIILRELGCPLKDITARHIDNVLELLGKGTGKEVNLPYGMTAGIEYGRLIFSRGKEAYAMPDSIAGPERSGERAAARLDFQVFPRQNQQEIPKNQYTKWFDYDKIKDTLSVRNRQTGDYITLASGGRKSVKSFMIDEKIPRESRDAVLLLAEGSHVLWIVGYRISEYYKVTEQTKNILQVQTDGGTDSGR</sequence>
<reference evidence="10" key="1">
    <citation type="submission" date="2019-11" db="EMBL/GenBank/DDBJ databases">
        <authorList>
            <person name="Feng L."/>
        </authorList>
    </citation>
    <scope>NUCLEOTIDE SEQUENCE</scope>
    <source>
        <strain evidence="10">CsymbiosumLFYP84</strain>
    </source>
</reference>
<keyword evidence="3 8" id="KW-0436">Ligase</keyword>
<evidence type="ECO:0000256" key="1">
    <source>
        <dbReference type="ARBA" id="ARBA00004496"/>
    </source>
</evidence>
<comment type="catalytic activity">
    <reaction evidence="7 8">
        <text>cytidine(34) in tRNA(Ile2) + L-lysine + ATP = lysidine(34) in tRNA(Ile2) + AMP + diphosphate + H(+)</text>
        <dbReference type="Rhea" id="RHEA:43744"/>
        <dbReference type="Rhea" id="RHEA-COMP:10625"/>
        <dbReference type="Rhea" id="RHEA-COMP:10670"/>
        <dbReference type="ChEBI" id="CHEBI:15378"/>
        <dbReference type="ChEBI" id="CHEBI:30616"/>
        <dbReference type="ChEBI" id="CHEBI:32551"/>
        <dbReference type="ChEBI" id="CHEBI:33019"/>
        <dbReference type="ChEBI" id="CHEBI:82748"/>
        <dbReference type="ChEBI" id="CHEBI:83665"/>
        <dbReference type="ChEBI" id="CHEBI:456215"/>
        <dbReference type="EC" id="6.3.4.19"/>
    </reaction>
</comment>
<comment type="subcellular location">
    <subcellularLocation>
        <location evidence="1 8">Cytoplasm</location>
    </subcellularLocation>
</comment>
<evidence type="ECO:0000259" key="9">
    <source>
        <dbReference type="SMART" id="SM00977"/>
    </source>
</evidence>
<evidence type="ECO:0000256" key="7">
    <source>
        <dbReference type="ARBA" id="ARBA00048539"/>
    </source>
</evidence>
<feature type="domain" description="Lysidine-tRNA(Ile) synthetase C-terminal" evidence="9">
    <location>
        <begin position="394"/>
        <end position="465"/>
    </location>
</feature>
<dbReference type="GO" id="GO:0032267">
    <property type="term" value="F:tRNA(Ile)-lysidine synthase activity"/>
    <property type="evidence" value="ECO:0007669"/>
    <property type="project" value="UniProtKB-EC"/>
</dbReference>
<keyword evidence="2 8" id="KW-0963">Cytoplasm</keyword>
<evidence type="ECO:0000256" key="2">
    <source>
        <dbReference type="ARBA" id="ARBA00022490"/>
    </source>
</evidence>
<organism evidence="10">
    <name type="scientific">Clostridium symbiosum</name>
    <name type="common">Bacteroides symbiosus</name>
    <dbReference type="NCBI Taxonomy" id="1512"/>
    <lineage>
        <taxon>Bacteria</taxon>
        <taxon>Bacillati</taxon>
        <taxon>Bacillota</taxon>
        <taxon>Clostridia</taxon>
        <taxon>Lachnospirales</taxon>
        <taxon>Lachnospiraceae</taxon>
        <taxon>Otoolea</taxon>
    </lineage>
</organism>